<feature type="region of interest" description="Disordered" evidence="1">
    <location>
        <begin position="1"/>
        <end position="57"/>
    </location>
</feature>
<dbReference type="Proteomes" id="UP001488838">
    <property type="component" value="Unassembled WGS sequence"/>
</dbReference>
<protein>
    <submittedName>
        <fullName evidence="2">Uncharacterized protein</fullName>
    </submittedName>
</protein>
<dbReference type="EMBL" id="JBBHLL010000577">
    <property type="protein sequence ID" value="KAK7800047.1"/>
    <property type="molecule type" value="Genomic_DNA"/>
</dbReference>
<feature type="non-terminal residue" evidence="2">
    <location>
        <position position="1"/>
    </location>
</feature>
<feature type="compositionally biased region" description="Basic and acidic residues" evidence="1">
    <location>
        <begin position="48"/>
        <end position="57"/>
    </location>
</feature>
<sequence length="126" mass="13867">LAPESPSRVDRTPRRRPTVPVPGDPRHPELPGRAPAPPSPRPRPAPRSPEKLSKAEMDLELEGVRESVAKKFEERSMCDKVVSATVKIRADQSAIPSNQDCGPEVLRLRLLHLSQDSLSPTNPSSR</sequence>
<gene>
    <name evidence="2" type="ORF">U0070_000928</name>
</gene>
<name>A0AAW0HCT4_MYOGA</name>
<keyword evidence="3" id="KW-1185">Reference proteome</keyword>
<comment type="caution">
    <text evidence="2">The sequence shown here is derived from an EMBL/GenBank/DDBJ whole genome shotgun (WGS) entry which is preliminary data.</text>
</comment>
<evidence type="ECO:0000256" key="1">
    <source>
        <dbReference type="SAM" id="MobiDB-lite"/>
    </source>
</evidence>
<reference evidence="2 3" key="1">
    <citation type="journal article" date="2023" name="bioRxiv">
        <title>Conserved and derived expression patterns and positive selection on dental genes reveal complex evolutionary context of ever-growing rodent molars.</title>
        <authorList>
            <person name="Calamari Z.T."/>
            <person name="Song A."/>
            <person name="Cohen E."/>
            <person name="Akter M."/>
            <person name="Roy R.D."/>
            <person name="Hallikas O."/>
            <person name="Christensen M.M."/>
            <person name="Li P."/>
            <person name="Marangoni P."/>
            <person name="Jernvall J."/>
            <person name="Klein O.D."/>
        </authorList>
    </citation>
    <scope>NUCLEOTIDE SEQUENCE [LARGE SCALE GENOMIC DNA]</scope>
    <source>
        <strain evidence="2">V071</strain>
    </source>
</reference>
<evidence type="ECO:0000313" key="2">
    <source>
        <dbReference type="EMBL" id="KAK7800047.1"/>
    </source>
</evidence>
<accession>A0AAW0HCT4</accession>
<evidence type="ECO:0000313" key="3">
    <source>
        <dbReference type="Proteomes" id="UP001488838"/>
    </source>
</evidence>
<feature type="compositionally biased region" description="Pro residues" evidence="1">
    <location>
        <begin position="34"/>
        <end position="47"/>
    </location>
</feature>
<proteinExistence type="predicted"/>
<organism evidence="2 3">
    <name type="scientific">Myodes glareolus</name>
    <name type="common">Bank vole</name>
    <name type="synonym">Clethrionomys glareolus</name>
    <dbReference type="NCBI Taxonomy" id="447135"/>
    <lineage>
        <taxon>Eukaryota</taxon>
        <taxon>Metazoa</taxon>
        <taxon>Chordata</taxon>
        <taxon>Craniata</taxon>
        <taxon>Vertebrata</taxon>
        <taxon>Euteleostomi</taxon>
        <taxon>Mammalia</taxon>
        <taxon>Eutheria</taxon>
        <taxon>Euarchontoglires</taxon>
        <taxon>Glires</taxon>
        <taxon>Rodentia</taxon>
        <taxon>Myomorpha</taxon>
        <taxon>Muroidea</taxon>
        <taxon>Cricetidae</taxon>
        <taxon>Arvicolinae</taxon>
        <taxon>Myodes</taxon>
    </lineage>
</organism>
<dbReference type="AlphaFoldDB" id="A0AAW0HCT4"/>